<dbReference type="Proteomes" id="UP000240542">
    <property type="component" value="Unassembled WGS sequence"/>
</dbReference>
<dbReference type="AlphaFoldDB" id="A0A2P8DRZ9"/>
<dbReference type="Gene3D" id="1.10.3630.10">
    <property type="entry name" value="yeast vps74-n-term truncation variant domain like"/>
    <property type="match status" value="1"/>
</dbReference>
<dbReference type="GO" id="GO:0005737">
    <property type="term" value="C:cytoplasm"/>
    <property type="evidence" value="ECO:0007669"/>
    <property type="project" value="UniProtKB-ARBA"/>
</dbReference>
<dbReference type="GO" id="GO:0012505">
    <property type="term" value="C:endomembrane system"/>
    <property type="evidence" value="ECO:0007669"/>
    <property type="project" value="UniProtKB-ARBA"/>
</dbReference>
<sequence length="214" mass="23189">MDLTLPQRLYLLNFDLAKNKVDSNTALVRGQLMRAAAIAELTIAGVLTDQGGKAARDPGASPPGDPFLAEVFEDASPDKARSWFKLVDRNWHKAEATVRDQLEAAGAVGVVRRRALGIFPTATPSLRDPGEVRGLREAVRSAALLGRDPATLPIDEVVLAVLAVDGDVCCTVGRKERREHKPQLTVLREYFDTVLPRQRKAAGLSMTARRTAAA</sequence>
<dbReference type="EMBL" id="PYGA01000002">
    <property type="protein sequence ID" value="PSK99992.1"/>
    <property type="molecule type" value="Genomic_DNA"/>
</dbReference>
<reference evidence="5 6" key="1">
    <citation type="submission" date="2018-03" db="EMBL/GenBank/DDBJ databases">
        <title>Genomic Encyclopedia of Archaeal and Bacterial Type Strains, Phase II (KMG-II): from individual species to whole genera.</title>
        <authorList>
            <person name="Goeker M."/>
        </authorList>
    </citation>
    <scope>NUCLEOTIDE SEQUENCE [LARGE SCALE GENOMIC DNA]</scope>
    <source>
        <strain evidence="5 6">DSM 45312</strain>
    </source>
</reference>
<comment type="subcellular location">
    <subcellularLocation>
        <location evidence="1">Golgi apparatus membrane</location>
        <topology evidence="1">Peripheral membrane protein</topology>
        <orientation evidence="1">Cytoplasmic side</orientation>
    </subcellularLocation>
</comment>
<evidence type="ECO:0000256" key="4">
    <source>
        <dbReference type="ARBA" id="ARBA00023136"/>
    </source>
</evidence>
<name>A0A2P8DRZ9_9ACTN</name>
<dbReference type="InterPro" id="IPR038261">
    <property type="entry name" value="GPP34-like_sf"/>
</dbReference>
<evidence type="ECO:0000256" key="1">
    <source>
        <dbReference type="ARBA" id="ARBA00004255"/>
    </source>
</evidence>
<organism evidence="5 6">
    <name type="scientific">Murinocardiopsis flavida</name>
    <dbReference type="NCBI Taxonomy" id="645275"/>
    <lineage>
        <taxon>Bacteria</taxon>
        <taxon>Bacillati</taxon>
        <taxon>Actinomycetota</taxon>
        <taxon>Actinomycetes</taxon>
        <taxon>Streptosporangiales</taxon>
        <taxon>Nocardiopsidaceae</taxon>
        <taxon>Murinocardiopsis</taxon>
    </lineage>
</organism>
<protein>
    <submittedName>
        <fullName evidence="5">Golgi phosphoprotein 3 GPP34</fullName>
    </submittedName>
</protein>
<keyword evidence="3" id="KW-0446">Lipid-binding</keyword>
<keyword evidence="6" id="KW-1185">Reference proteome</keyword>
<evidence type="ECO:0000313" key="6">
    <source>
        <dbReference type="Proteomes" id="UP000240542"/>
    </source>
</evidence>
<dbReference type="RefSeq" id="WP_170134136.1">
    <property type="nucleotide sequence ID" value="NZ_PYGA01000002.1"/>
</dbReference>
<dbReference type="InterPro" id="IPR008628">
    <property type="entry name" value="GPP34-like"/>
</dbReference>
<evidence type="ECO:0000256" key="3">
    <source>
        <dbReference type="ARBA" id="ARBA00023121"/>
    </source>
</evidence>
<proteinExistence type="predicted"/>
<comment type="caution">
    <text evidence="5">The sequence shown here is derived from an EMBL/GenBank/DDBJ whole genome shotgun (WGS) entry which is preliminary data.</text>
</comment>
<keyword evidence="2" id="KW-0333">Golgi apparatus</keyword>
<dbReference type="Pfam" id="PF05719">
    <property type="entry name" value="GPP34"/>
    <property type="match status" value="1"/>
</dbReference>
<evidence type="ECO:0000256" key="2">
    <source>
        <dbReference type="ARBA" id="ARBA00023034"/>
    </source>
</evidence>
<keyword evidence="4" id="KW-0472">Membrane</keyword>
<accession>A0A2P8DRZ9</accession>
<evidence type="ECO:0000313" key="5">
    <source>
        <dbReference type="EMBL" id="PSK99992.1"/>
    </source>
</evidence>
<dbReference type="GO" id="GO:0070273">
    <property type="term" value="F:phosphatidylinositol-4-phosphate binding"/>
    <property type="evidence" value="ECO:0007669"/>
    <property type="project" value="InterPro"/>
</dbReference>
<gene>
    <name evidence="5" type="ORF">CLV63_102119</name>
</gene>